<evidence type="ECO:0000256" key="1">
    <source>
        <dbReference type="ARBA" id="ARBA00022529"/>
    </source>
</evidence>
<keyword evidence="3" id="KW-0326">Glycosidase</keyword>
<dbReference type="InterPro" id="IPR051018">
    <property type="entry name" value="Bacteriophage_GH24"/>
</dbReference>
<protein>
    <recommendedName>
        <fullName evidence="3">Lysozyme</fullName>
        <ecNumber evidence="3">3.2.1.17</ecNumber>
    </recommendedName>
</protein>
<keyword evidence="7" id="KW-1185">Reference proteome</keyword>
<keyword evidence="4" id="KW-0732">Signal</keyword>
<evidence type="ECO:0000256" key="2">
    <source>
        <dbReference type="ARBA" id="ARBA00022638"/>
    </source>
</evidence>
<dbReference type="SUPFAM" id="SSF53955">
    <property type="entry name" value="Lysozyme-like"/>
    <property type="match status" value="1"/>
</dbReference>
<dbReference type="Proteomes" id="UP001574673">
    <property type="component" value="Unassembled WGS sequence"/>
</dbReference>
<dbReference type="InterPro" id="IPR023346">
    <property type="entry name" value="Lysozyme-like_dom_sf"/>
</dbReference>
<feature type="signal peptide" evidence="4">
    <location>
        <begin position="1"/>
        <end position="19"/>
    </location>
</feature>
<keyword evidence="3 5" id="KW-0378">Hydrolase</keyword>
<accession>A0ABV4UC27</accession>
<dbReference type="PANTHER" id="PTHR38107:SF3">
    <property type="entry name" value="LYSOZYME RRRD-RELATED"/>
    <property type="match status" value="1"/>
</dbReference>
<feature type="chain" id="PRO_5045032946" description="Lysozyme" evidence="4">
    <location>
        <begin position="20"/>
        <end position="171"/>
    </location>
</feature>
<reference evidence="5" key="2">
    <citation type="journal article" date="2025" name="Int. J. Syst. Evol. Microbiol.">
        <title>Dentiradicibacter hellwigii gen. nov., sp. nov., isolated from a secondary infected root canal in the human oral cavity.</title>
        <authorList>
            <person name="Bartsch S."/>
            <person name="Wittmer A."/>
            <person name="Weber A.K."/>
            <person name="Neumann-Schaal M."/>
            <person name="Wolf J."/>
            <person name="Gronow S."/>
            <person name="Turnbull J.D."/>
            <person name="Tennert C."/>
            <person name="Hacker G."/>
            <person name="Cieplik F."/>
            <person name="Al-Ahmad A."/>
        </authorList>
    </citation>
    <scope>NUCLEOTIDE SEQUENCE</scope>
    <source>
        <strain evidence="5">Wk13</strain>
    </source>
</reference>
<comment type="catalytic activity">
    <reaction evidence="3">
        <text>Hydrolysis of (1-&gt;4)-beta-linkages between N-acetylmuramic acid and N-acetyl-D-glucosamine residues in a peptidoglycan and between N-acetyl-D-glucosamine residues in chitodextrins.</text>
        <dbReference type="EC" id="3.2.1.17"/>
    </reaction>
</comment>
<keyword evidence="1 3" id="KW-0929">Antimicrobial</keyword>
<dbReference type="Gene3D" id="1.10.530.40">
    <property type="match status" value="1"/>
</dbReference>
<dbReference type="InterPro" id="IPR002196">
    <property type="entry name" value="Glyco_hydro_24"/>
</dbReference>
<reference evidence="7" key="1">
    <citation type="submission" date="2024-06" db="EMBL/GenBank/DDBJ databases">
        <title>Radixoralia hellwigii gen. nov., sp nov., isolated from a root canal in the human oral cavity.</title>
        <authorList>
            <person name="Bartsch S."/>
            <person name="Wittmer A."/>
            <person name="Schulz A.-K."/>
            <person name="Neumann-Schaal M."/>
            <person name="Wolf J."/>
            <person name="Gronow S."/>
            <person name="Tennert C."/>
            <person name="Haecker G."/>
            <person name="Cieplik F."/>
            <person name="Al-Ahmad A."/>
        </authorList>
    </citation>
    <scope>NUCLEOTIDE SEQUENCE [LARGE SCALE GENOMIC DNA]</scope>
    <source>
        <strain evidence="7">Wk13</strain>
    </source>
</reference>
<dbReference type="InterPro" id="IPR023347">
    <property type="entry name" value="Lysozyme_dom_sf"/>
</dbReference>
<dbReference type="RefSeq" id="WP_418889911.1">
    <property type="nucleotide sequence ID" value="NZ_JBEUWX010000001.1"/>
</dbReference>
<dbReference type="Pfam" id="PF00959">
    <property type="entry name" value="Phage_lysozyme"/>
    <property type="match status" value="1"/>
</dbReference>
<keyword evidence="2 3" id="KW-0081">Bacteriolytic enzyme</keyword>
<evidence type="ECO:0000313" key="6">
    <source>
        <dbReference type="EMBL" id="MFA9949143.1"/>
    </source>
</evidence>
<name>A0ABV4UC27_9RHOO</name>
<dbReference type="EC" id="3.2.1.17" evidence="3"/>
<organism evidence="5 7">
    <name type="scientific">Dentiradicibacter hellwigii</name>
    <dbReference type="NCBI Taxonomy" id="3149053"/>
    <lineage>
        <taxon>Bacteria</taxon>
        <taxon>Pseudomonadati</taxon>
        <taxon>Pseudomonadota</taxon>
        <taxon>Betaproteobacteria</taxon>
        <taxon>Rhodocyclales</taxon>
        <taxon>Rhodocyclaceae</taxon>
        <taxon>Dentiradicibacter</taxon>
    </lineage>
</organism>
<dbReference type="EMBL" id="JBEUWX010000001">
    <property type="protein sequence ID" value="MFA9949143.1"/>
    <property type="molecule type" value="Genomic_DNA"/>
</dbReference>
<sequence>MSRNRIVMAALSLSAAGFAALVATEGFIGTARSPVPGDVATVGFGSTRHADGTPVKAGETITPTAAVELAVRDVAVKEAILKDCITVPLHQYEYDAYVYLSYNVGATAVCRSSIPRKLAAGDYEGACETILDFRFVQKRDCSLPWNHDFCGGVWTSRLKWTRICLGQEPAR</sequence>
<comment type="similarity">
    <text evidence="3">Belongs to the glycosyl hydrolase 24 family.</text>
</comment>
<evidence type="ECO:0000313" key="5">
    <source>
        <dbReference type="EMBL" id="MFA9948737.1"/>
    </source>
</evidence>
<evidence type="ECO:0000313" key="7">
    <source>
        <dbReference type="Proteomes" id="UP001574673"/>
    </source>
</evidence>
<dbReference type="EMBL" id="JBEUWX010000001">
    <property type="protein sequence ID" value="MFA9948737.1"/>
    <property type="molecule type" value="Genomic_DNA"/>
</dbReference>
<dbReference type="GO" id="GO:0016787">
    <property type="term" value="F:hydrolase activity"/>
    <property type="evidence" value="ECO:0007669"/>
    <property type="project" value="UniProtKB-KW"/>
</dbReference>
<evidence type="ECO:0000256" key="4">
    <source>
        <dbReference type="SAM" id="SignalP"/>
    </source>
</evidence>
<dbReference type="PANTHER" id="PTHR38107">
    <property type="match status" value="1"/>
</dbReference>
<gene>
    <name evidence="5" type="ORF">ABCS64_00085</name>
    <name evidence="6" type="ORF">ABCS64_02160</name>
</gene>
<proteinExistence type="inferred from homology"/>
<comment type="caution">
    <text evidence="5">The sequence shown here is derived from an EMBL/GenBank/DDBJ whole genome shotgun (WGS) entry which is preliminary data.</text>
</comment>
<evidence type="ECO:0000256" key="3">
    <source>
        <dbReference type="RuleBase" id="RU003788"/>
    </source>
</evidence>